<gene>
    <name evidence="5" type="ORF">POJ06DRAFT_260416</name>
</gene>
<evidence type="ECO:0000313" key="6">
    <source>
        <dbReference type="Proteomes" id="UP001217417"/>
    </source>
</evidence>
<evidence type="ECO:0000256" key="3">
    <source>
        <dbReference type="SAM" id="MobiDB-lite"/>
    </source>
</evidence>
<feature type="region of interest" description="Disordered" evidence="3">
    <location>
        <begin position="236"/>
        <end position="294"/>
    </location>
</feature>
<feature type="domain" description="VWFA" evidence="4">
    <location>
        <begin position="6"/>
        <end position="189"/>
    </location>
</feature>
<dbReference type="InterPro" id="IPR002035">
    <property type="entry name" value="VWF_A"/>
</dbReference>
<evidence type="ECO:0000259" key="4">
    <source>
        <dbReference type="PROSITE" id="PS50234"/>
    </source>
</evidence>
<dbReference type="Gene3D" id="3.40.50.410">
    <property type="entry name" value="von Willebrand factor, type A domain"/>
    <property type="match status" value="1"/>
</dbReference>
<dbReference type="FunFam" id="3.40.50.410:FF:000005">
    <property type="entry name" value="26S proteasome non-ATPase regulatory subunit 4"/>
    <property type="match status" value="1"/>
</dbReference>
<comment type="caution">
    <text evidence="5">The sequence shown here is derived from an EMBL/GenBank/DDBJ whole genome shotgun (WGS) entry which is preliminary data.</text>
</comment>
<sequence>MGVLEATMIVIDNSEFMRNGDYTPSRYEAQSDAVNLIFSAKTNSNPESAVGLMTMAGRAPEVLVTLTTDFGKILASMVQTKVDGTAHPTTAIQVAALALKHRQNKAQRQRVIVFVGSPVLDDEKELVKLAKKMKKNNIAVDFINFGEDAENVDKLEKFISNVKSGDNSHLLNIPAGPQLLSDVIISSQILADEDGLPQISGTSAGGAVAGSDSFEFGVDPNLDPELALALRMSLEEERTRQEREKKERDAAEKAKATEAIPEEPVAEGSGDAAKKDEEKPDGKADGKADKMDTD</sequence>
<dbReference type="PROSITE" id="PS50330">
    <property type="entry name" value="UIM"/>
    <property type="match status" value="1"/>
</dbReference>
<evidence type="ECO:0000313" key="5">
    <source>
        <dbReference type="EMBL" id="KAJ8097897.1"/>
    </source>
</evidence>
<name>A0AAD7VPK0_9ASCO</name>
<dbReference type="GeneID" id="80883650"/>
<comment type="similarity">
    <text evidence="1">Belongs to the proteasome subunit S5A family.</text>
</comment>
<dbReference type="Proteomes" id="UP001217417">
    <property type="component" value="Unassembled WGS sequence"/>
</dbReference>
<dbReference type="RefSeq" id="XP_056041347.1">
    <property type="nucleotide sequence ID" value="XM_056188484.1"/>
</dbReference>
<dbReference type="PANTHER" id="PTHR10223:SF0">
    <property type="entry name" value="26S PROTEASOME NON-ATPASE REGULATORY SUBUNIT 4"/>
    <property type="match status" value="1"/>
</dbReference>
<protein>
    <recommendedName>
        <fullName evidence="4">VWFA domain-containing protein</fullName>
    </recommendedName>
</protein>
<proteinExistence type="inferred from homology"/>
<keyword evidence="6" id="KW-1185">Reference proteome</keyword>
<dbReference type="Pfam" id="PF13519">
    <property type="entry name" value="VWA_2"/>
    <property type="match status" value="1"/>
</dbReference>
<dbReference type="SUPFAM" id="SSF53300">
    <property type="entry name" value="vWA-like"/>
    <property type="match status" value="1"/>
</dbReference>
<reference evidence="5" key="1">
    <citation type="submission" date="2023-03" db="EMBL/GenBank/DDBJ databases">
        <title>Near-Complete genome sequence of Lipomyces tetrasporous NRRL Y-64009, an oleaginous yeast capable of growing on lignocellulosic hydrolysates.</title>
        <authorList>
            <consortium name="Lawrence Berkeley National Laboratory"/>
            <person name="Jagtap S.S."/>
            <person name="Liu J.-J."/>
            <person name="Walukiewicz H.E."/>
            <person name="Pangilinan J."/>
            <person name="Lipzen A."/>
            <person name="Ahrendt S."/>
            <person name="Koriabine M."/>
            <person name="Cobaugh K."/>
            <person name="Salamov A."/>
            <person name="Yoshinaga Y."/>
            <person name="Ng V."/>
            <person name="Daum C."/>
            <person name="Grigoriev I.V."/>
            <person name="Slininger P.J."/>
            <person name="Dien B.S."/>
            <person name="Jin Y.-S."/>
            <person name="Rao C.V."/>
        </authorList>
    </citation>
    <scope>NUCLEOTIDE SEQUENCE</scope>
    <source>
        <strain evidence="5">NRRL Y-64009</strain>
    </source>
</reference>
<dbReference type="GO" id="GO:0005829">
    <property type="term" value="C:cytosol"/>
    <property type="evidence" value="ECO:0007669"/>
    <property type="project" value="TreeGrafter"/>
</dbReference>
<keyword evidence="2" id="KW-0647">Proteasome</keyword>
<feature type="compositionally biased region" description="Basic and acidic residues" evidence="3">
    <location>
        <begin position="236"/>
        <end position="256"/>
    </location>
</feature>
<dbReference type="PANTHER" id="PTHR10223">
    <property type="entry name" value="26S PROTEASOME NON-ATPASE REGULATORY SUBUNIT 4"/>
    <property type="match status" value="1"/>
</dbReference>
<evidence type="ECO:0000256" key="1">
    <source>
        <dbReference type="ARBA" id="ARBA00005574"/>
    </source>
</evidence>
<dbReference type="CDD" id="cd01452">
    <property type="entry name" value="VWA_26S_proteasome_subunit"/>
    <property type="match status" value="1"/>
</dbReference>
<dbReference type="InterPro" id="IPR027040">
    <property type="entry name" value="PSMD4"/>
</dbReference>
<dbReference type="GO" id="GO:0043161">
    <property type="term" value="P:proteasome-mediated ubiquitin-dependent protein catabolic process"/>
    <property type="evidence" value="ECO:0007669"/>
    <property type="project" value="TreeGrafter"/>
</dbReference>
<dbReference type="AlphaFoldDB" id="A0AAD7VPK0"/>
<organism evidence="5 6">
    <name type="scientific">Lipomyces tetrasporus</name>
    <dbReference type="NCBI Taxonomy" id="54092"/>
    <lineage>
        <taxon>Eukaryota</taxon>
        <taxon>Fungi</taxon>
        <taxon>Dikarya</taxon>
        <taxon>Ascomycota</taxon>
        <taxon>Saccharomycotina</taxon>
        <taxon>Lipomycetes</taxon>
        <taxon>Lipomycetales</taxon>
        <taxon>Lipomycetaceae</taxon>
        <taxon>Lipomyces</taxon>
    </lineage>
</organism>
<evidence type="ECO:0000256" key="2">
    <source>
        <dbReference type="ARBA" id="ARBA00022942"/>
    </source>
</evidence>
<dbReference type="InterPro" id="IPR003903">
    <property type="entry name" value="UIM_dom"/>
</dbReference>
<dbReference type="GO" id="GO:0008540">
    <property type="term" value="C:proteasome regulatory particle, base subcomplex"/>
    <property type="evidence" value="ECO:0007669"/>
    <property type="project" value="TreeGrafter"/>
</dbReference>
<dbReference type="EMBL" id="JARPMG010000010">
    <property type="protein sequence ID" value="KAJ8097897.1"/>
    <property type="molecule type" value="Genomic_DNA"/>
</dbReference>
<feature type="compositionally biased region" description="Basic and acidic residues" evidence="3">
    <location>
        <begin position="272"/>
        <end position="294"/>
    </location>
</feature>
<dbReference type="GO" id="GO:0036435">
    <property type="term" value="F:K48-linked polyubiquitin modification-dependent protein binding"/>
    <property type="evidence" value="ECO:0007669"/>
    <property type="project" value="UniProtKB-ARBA"/>
</dbReference>
<dbReference type="Gene3D" id="1.10.287.3990">
    <property type="match status" value="1"/>
</dbReference>
<dbReference type="PROSITE" id="PS50234">
    <property type="entry name" value="VWFA"/>
    <property type="match status" value="1"/>
</dbReference>
<accession>A0AAD7VPK0</accession>
<dbReference type="InterPro" id="IPR036465">
    <property type="entry name" value="vWFA_dom_sf"/>
</dbReference>
<dbReference type="SMART" id="SM00327">
    <property type="entry name" value="VWA"/>
    <property type="match status" value="1"/>
</dbReference>
<dbReference type="GO" id="GO:0005634">
    <property type="term" value="C:nucleus"/>
    <property type="evidence" value="ECO:0007669"/>
    <property type="project" value="TreeGrafter"/>
</dbReference>